<dbReference type="Proteomes" id="UP001215598">
    <property type="component" value="Unassembled WGS sequence"/>
</dbReference>
<gene>
    <name evidence="2" type="ORF">B0H16DRAFT_598484</name>
</gene>
<proteinExistence type="predicted"/>
<keyword evidence="3" id="KW-1185">Reference proteome</keyword>
<name>A0AAD7MDD4_9AGAR</name>
<accession>A0AAD7MDD4</accession>
<evidence type="ECO:0000313" key="2">
    <source>
        <dbReference type="EMBL" id="KAJ7711516.1"/>
    </source>
</evidence>
<organism evidence="2 3">
    <name type="scientific">Mycena metata</name>
    <dbReference type="NCBI Taxonomy" id="1033252"/>
    <lineage>
        <taxon>Eukaryota</taxon>
        <taxon>Fungi</taxon>
        <taxon>Dikarya</taxon>
        <taxon>Basidiomycota</taxon>
        <taxon>Agaricomycotina</taxon>
        <taxon>Agaricomycetes</taxon>
        <taxon>Agaricomycetidae</taxon>
        <taxon>Agaricales</taxon>
        <taxon>Marasmiineae</taxon>
        <taxon>Mycenaceae</taxon>
        <taxon>Mycena</taxon>
    </lineage>
</organism>
<comment type="caution">
    <text evidence="2">The sequence shown here is derived from an EMBL/GenBank/DDBJ whole genome shotgun (WGS) entry which is preliminary data.</text>
</comment>
<sequence>MADPQLQADRERRAADRERIADLAGRIIDLECSTRALREEKQLLKAEQDAIQDRLDAYTYPVLTLPPAIVSEIFLHFLPAYPERAPQKGLLSPITLGQLCRLWREIAFSTPSLWRTFIISLRLGGSVQNHDADHAQIETYLQRSGSCPLSVQLQYTRSDTPSLFQLIIAHRARWEHLKLFVSARNLPAIIGPFPLLRTLTTNVWVPSPHDEVYRPATFPTAPLLRRVAIGNYEDIFLGMLPWSLDGPHHQNN</sequence>
<evidence type="ECO:0000256" key="1">
    <source>
        <dbReference type="SAM" id="Coils"/>
    </source>
</evidence>
<dbReference type="EMBL" id="JARKIB010000394">
    <property type="protein sequence ID" value="KAJ7711516.1"/>
    <property type="molecule type" value="Genomic_DNA"/>
</dbReference>
<evidence type="ECO:0008006" key="4">
    <source>
        <dbReference type="Google" id="ProtNLM"/>
    </source>
</evidence>
<protein>
    <recommendedName>
        <fullName evidence="4">F-box domain-containing protein</fullName>
    </recommendedName>
</protein>
<keyword evidence="1" id="KW-0175">Coiled coil</keyword>
<dbReference type="Gene3D" id="1.20.1280.50">
    <property type="match status" value="1"/>
</dbReference>
<dbReference type="AlphaFoldDB" id="A0AAD7MDD4"/>
<feature type="coiled-coil region" evidence="1">
    <location>
        <begin position="27"/>
        <end position="54"/>
    </location>
</feature>
<evidence type="ECO:0000313" key="3">
    <source>
        <dbReference type="Proteomes" id="UP001215598"/>
    </source>
</evidence>
<reference evidence="2" key="1">
    <citation type="submission" date="2023-03" db="EMBL/GenBank/DDBJ databases">
        <title>Massive genome expansion in bonnet fungi (Mycena s.s.) driven by repeated elements and novel gene families across ecological guilds.</title>
        <authorList>
            <consortium name="Lawrence Berkeley National Laboratory"/>
            <person name="Harder C.B."/>
            <person name="Miyauchi S."/>
            <person name="Viragh M."/>
            <person name="Kuo A."/>
            <person name="Thoen E."/>
            <person name="Andreopoulos B."/>
            <person name="Lu D."/>
            <person name="Skrede I."/>
            <person name="Drula E."/>
            <person name="Henrissat B."/>
            <person name="Morin E."/>
            <person name="Kohler A."/>
            <person name="Barry K."/>
            <person name="LaButti K."/>
            <person name="Morin E."/>
            <person name="Salamov A."/>
            <person name="Lipzen A."/>
            <person name="Mereny Z."/>
            <person name="Hegedus B."/>
            <person name="Baldrian P."/>
            <person name="Stursova M."/>
            <person name="Weitz H."/>
            <person name="Taylor A."/>
            <person name="Grigoriev I.V."/>
            <person name="Nagy L.G."/>
            <person name="Martin F."/>
            <person name="Kauserud H."/>
        </authorList>
    </citation>
    <scope>NUCLEOTIDE SEQUENCE</scope>
    <source>
        <strain evidence="2">CBHHK182m</strain>
    </source>
</reference>